<comment type="caution">
    <text evidence="2">The sequence shown here is derived from an EMBL/GenBank/DDBJ whole genome shotgun (WGS) entry which is preliminary data.</text>
</comment>
<proteinExistence type="predicted"/>
<accession>A0A0C1NEM0</accession>
<keyword evidence="1" id="KW-0732">Signal</keyword>
<dbReference type="EMBL" id="JHEG02000048">
    <property type="protein sequence ID" value="KIE11241.1"/>
    <property type="molecule type" value="Genomic_DNA"/>
</dbReference>
<organism evidence="2">
    <name type="scientific">Tolypothrix bouteillei VB521301</name>
    <dbReference type="NCBI Taxonomy" id="1479485"/>
    <lineage>
        <taxon>Bacteria</taxon>
        <taxon>Bacillati</taxon>
        <taxon>Cyanobacteriota</taxon>
        <taxon>Cyanophyceae</taxon>
        <taxon>Nostocales</taxon>
        <taxon>Tolypothrichaceae</taxon>
        <taxon>Tolypothrix</taxon>
    </lineage>
</organism>
<sequence length="61" mass="6528">MKADIVMRMKIWNLVLVAAVAATLIHAHAAGTVTKKAFGKTGQGASVDLYTLKKFGLTLQK</sequence>
<dbReference type="STRING" id="1479485.DA73_0222940"/>
<gene>
    <name evidence="2" type="ORF">DA73_0222940</name>
</gene>
<feature type="chain" id="PRO_5002136151" evidence="1">
    <location>
        <begin position="30"/>
        <end position="61"/>
    </location>
</feature>
<reference evidence="2" key="1">
    <citation type="journal article" date="2015" name="Genome Announc.">
        <title>Draft Genome Sequence of Tolypothrix boutellei Strain VB521301.</title>
        <authorList>
            <person name="Chandrababunaidu M.M."/>
            <person name="Singh D."/>
            <person name="Sen D."/>
            <person name="Bhan S."/>
            <person name="Das S."/>
            <person name="Gupta A."/>
            <person name="Adhikary S.P."/>
            <person name="Tripathy S."/>
        </authorList>
    </citation>
    <scope>NUCLEOTIDE SEQUENCE</scope>
    <source>
        <strain evidence="2">VB521301</strain>
    </source>
</reference>
<evidence type="ECO:0000313" key="2">
    <source>
        <dbReference type="EMBL" id="KIE11241.1"/>
    </source>
</evidence>
<feature type="signal peptide" evidence="1">
    <location>
        <begin position="1"/>
        <end position="29"/>
    </location>
</feature>
<dbReference type="AlphaFoldDB" id="A0A0C1NEM0"/>
<name>A0A0C1NEM0_9CYAN</name>
<protein>
    <submittedName>
        <fullName evidence="2">Uncharacterized protein</fullName>
    </submittedName>
</protein>
<evidence type="ECO:0000256" key="1">
    <source>
        <dbReference type="SAM" id="SignalP"/>
    </source>
</evidence>